<evidence type="ECO:0000313" key="8">
    <source>
        <dbReference type="EMBL" id="RKQ63357.1"/>
    </source>
</evidence>
<dbReference type="EMBL" id="RBIE01000001">
    <property type="protein sequence ID" value="RKQ63357.1"/>
    <property type="molecule type" value="Genomic_DNA"/>
</dbReference>
<dbReference type="GO" id="GO:0016020">
    <property type="term" value="C:membrane"/>
    <property type="evidence" value="ECO:0007669"/>
    <property type="project" value="UniProtKB-SubCell"/>
</dbReference>
<feature type="transmembrane region" description="Helical" evidence="6">
    <location>
        <begin position="366"/>
        <end position="386"/>
    </location>
</feature>
<feature type="transmembrane region" description="Helical" evidence="6">
    <location>
        <begin position="64"/>
        <end position="83"/>
    </location>
</feature>
<evidence type="ECO:0000259" key="7">
    <source>
        <dbReference type="Pfam" id="PF05140"/>
    </source>
</evidence>
<feature type="domain" description="ResB-like" evidence="7">
    <location>
        <begin position="341"/>
        <end position="422"/>
    </location>
</feature>
<dbReference type="Proteomes" id="UP000280881">
    <property type="component" value="Unassembled WGS sequence"/>
</dbReference>
<keyword evidence="5 6" id="KW-0472">Membrane</keyword>
<gene>
    <name evidence="8" type="ORF">C7457_0227</name>
</gene>
<comment type="caution">
    <text evidence="8">The sequence shown here is derived from an EMBL/GenBank/DDBJ whole genome shotgun (WGS) entry which is preliminary data.</text>
</comment>
<dbReference type="AlphaFoldDB" id="A0A420W7R6"/>
<feature type="transmembrane region" description="Helical" evidence="6">
    <location>
        <begin position="160"/>
        <end position="184"/>
    </location>
</feature>
<dbReference type="InterPro" id="IPR007816">
    <property type="entry name" value="ResB-like_domain"/>
</dbReference>
<keyword evidence="9" id="KW-1185">Reference proteome</keyword>
<reference evidence="8 9" key="1">
    <citation type="submission" date="2018-10" db="EMBL/GenBank/DDBJ databases">
        <title>Genomic Encyclopedia of Type Strains, Phase IV (KMG-IV): sequencing the most valuable type-strain genomes for metagenomic binning, comparative biology and taxonomic classification.</title>
        <authorList>
            <person name="Goeker M."/>
        </authorList>
    </citation>
    <scope>NUCLEOTIDE SEQUENCE [LARGE SCALE GENOMIC DNA]</scope>
    <source>
        <strain evidence="8 9">DSM 15521</strain>
    </source>
</reference>
<proteinExistence type="predicted"/>
<comment type="subcellular location">
    <subcellularLocation>
        <location evidence="1">Membrane</location>
        <topology evidence="1">Multi-pass membrane protein</topology>
    </subcellularLocation>
</comment>
<evidence type="ECO:0000256" key="3">
    <source>
        <dbReference type="ARBA" id="ARBA00022748"/>
    </source>
</evidence>
<evidence type="ECO:0000256" key="2">
    <source>
        <dbReference type="ARBA" id="ARBA00022692"/>
    </source>
</evidence>
<accession>A0A420W7R6</accession>
<evidence type="ECO:0000313" key="9">
    <source>
        <dbReference type="Proteomes" id="UP000280881"/>
    </source>
</evidence>
<dbReference type="PANTHER" id="PTHR31566:SF0">
    <property type="entry name" value="CYTOCHROME C BIOGENESIS PROTEIN CCS1, CHLOROPLASTIC"/>
    <property type="match status" value="1"/>
</dbReference>
<name>A0A420W7R6_9BACT</name>
<organism evidence="8 9">
    <name type="scientific">Thermovibrio guaymasensis</name>
    <dbReference type="NCBI Taxonomy" id="240167"/>
    <lineage>
        <taxon>Bacteria</taxon>
        <taxon>Pseudomonadati</taxon>
        <taxon>Aquificota</taxon>
        <taxon>Aquificia</taxon>
        <taxon>Desulfurobacteriales</taxon>
        <taxon>Desulfurobacteriaceae</taxon>
        <taxon>Thermovibrio</taxon>
    </lineage>
</organism>
<evidence type="ECO:0000256" key="1">
    <source>
        <dbReference type="ARBA" id="ARBA00004141"/>
    </source>
</evidence>
<keyword evidence="3" id="KW-0201">Cytochrome c-type biogenesis</keyword>
<dbReference type="Pfam" id="PF05140">
    <property type="entry name" value="ResB"/>
    <property type="match status" value="2"/>
</dbReference>
<dbReference type="GO" id="GO:0017004">
    <property type="term" value="P:cytochrome complex assembly"/>
    <property type="evidence" value="ECO:0007669"/>
    <property type="project" value="UniProtKB-KW"/>
</dbReference>
<feature type="domain" description="ResB-like" evidence="7">
    <location>
        <begin position="12"/>
        <end position="278"/>
    </location>
</feature>
<keyword evidence="4 6" id="KW-1133">Transmembrane helix</keyword>
<sequence>MFKRLYDFFSSVKLAIFLLLTLAVTSIVGTIIEQQQDPEKYLMEYGPTTYKILKFLGFTDVYHSWWYISLLTLLGINLIVCSIKRLPKIWKVAMEPRKTFPAGQEKTLRISSSITLKGRISEVKEKLVEALKNKRYKVEVSKEDEEEVHIFADKNVFARFGVYIVHLGVLVVLIGGLLTAVFGFRGYMNLAEGTMSNLVSFFSGPKIVELPFYVRCNKFTIDFYPSGMPKAYISDLSVIENGKEVLRKTIRVNDPLKYKGIYFYQASYGQGEAVLKIKDENGERIVGVAFGQPIKLAPKTYLRIVSLDGKTMSIGIKFIKDGKVREGVIKPFIFYQVPGTNKAISMVDFKPVFYTGLQVAKDPGTWVVWLGSTIMIIGLVVAFFIPHRRIWARIEKRGEDKVRLVIGGLSSKGSEGLAQELEEVLGVLKSSYCNNTPKEEEQ</sequence>
<protein>
    <submittedName>
        <fullName evidence="8">Cytochrome c biogenesis protein</fullName>
    </submittedName>
</protein>
<evidence type="ECO:0000256" key="6">
    <source>
        <dbReference type="SAM" id="Phobius"/>
    </source>
</evidence>
<dbReference type="InterPro" id="IPR023494">
    <property type="entry name" value="Cyt_c_bgen_Ccs1/CcsB/ResB"/>
</dbReference>
<dbReference type="PANTHER" id="PTHR31566">
    <property type="entry name" value="CYTOCHROME C BIOGENESIS PROTEIN CCS1, CHLOROPLASTIC"/>
    <property type="match status" value="1"/>
</dbReference>
<keyword evidence="2 6" id="KW-0812">Transmembrane</keyword>
<evidence type="ECO:0000256" key="4">
    <source>
        <dbReference type="ARBA" id="ARBA00022989"/>
    </source>
</evidence>
<dbReference type="OrthoDB" id="9770923at2"/>
<evidence type="ECO:0000256" key="5">
    <source>
        <dbReference type="ARBA" id="ARBA00023136"/>
    </source>
</evidence>
<dbReference type="RefSeq" id="WP_121169605.1">
    <property type="nucleotide sequence ID" value="NZ_RBIE01000001.1"/>
</dbReference>